<organism evidence="1 2">
    <name type="scientific">Ambrosiozyma monospora</name>
    <name type="common">Yeast</name>
    <name type="synonym">Endomycopsis monosporus</name>
    <dbReference type="NCBI Taxonomy" id="43982"/>
    <lineage>
        <taxon>Eukaryota</taxon>
        <taxon>Fungi</taxon>
        <taxon>Dikarya</taxon>
        <taxon>Ascomycota</taxon>
        <taxon>Saccharomycotina</taxon>
        <taxon>Pichiomycetes</taxon>
        <taxon>Pichiales</taxon>
        <taxon>Pichiaceae</taxon>
        <taxon>Ambrosiozyma</taxon>
    </lineage>
</organism>
<name>A0ACB5T8M8_AMBMO</name>
<proteinExistence type="predicted"/>
<dbReference type="EMBL" id="BSXS01004980">
    <property type="protein sequence ID" value="GME83775.1"/>
    <property type="molecule type" value="Genomic_DNA"/>
</dbReference>
<evidence type="ECO:0000313" key="1">
    <source>
        <dbReference type="EMBL" id="GME83775.1"/>
    </source>
</evidence>
<comment type="caution">
    <text evidence="1">The sequence shown here is derived from an EMBL/GenBank/DDBJ whole genome shotgun (WGS) entry which is preliminary data.</text>
</comment>
<keyword evidence="2" id="KW-1185">Reference proteome</keyword>
<reference evidence="1" key="1">
    <citation type="submission" date="2023-04" db="EMBL/GenBank/DDBJ databases">
        <title>Ambrosiozyma monospora NBRC 10751.</title>
        <authorList>
            <person name="Ichikawa N."/>
            <person name="Sato H."/>
            <person name="Tonouchi N."/>
        </authorList>
    </citation>
    <scope>NUCLEOTIDE SEQUENCE</scope>
    <source>
        <strain evidence="1">NBRC 10751</strain>
    </source>
</reference>
<accession>A0ACB5T8M8</accession>
<sequence length="341" mass="39773">MNKSEMIQPNRKRPSMGLMIFLFVFLSSSPILLSFILNNSNVSFKTWWLPNSSLSFPNTSSSNQNVVNPSHSSSQEQRNLNLGLQLESQSEVEIVPAQSKFENVDSQEQFLQNVISPQHSPLPIHNTQTHENNNMTKLADSNLTMTIPPQNPKISRANATFYVLCRNTELYSLLETIQNYEDRFNRQFHYDWVFLNDVEFTQEFIKLVTNAVSGDAKFGLIPQEHWSIPSTVDVDLMHQYMDVMINDPDGAVPYADSLSYRHMCRFESGFFYRHELLLGYKYYWRVEPGVKLYCDIPNDVFKEMEEGDYKYGFSLSTLEYPKTIPSLFKHFKHHLWETWIS</sequence>
<gene>
    <name evidence="1" type="ORF">Amon02_000639600</name>
</gene>
<dbReference type="Proteomes" id="UP001165064">
    <property type="component" value="Unassembled WGS sequence"/>
</dbReference>
<protein>
    <submittedName>
        <fullName evidence="1">Unnamed protein product</fullName>
    </submittedName>
</protein>
<evidence type="ECO:0000313" key="2">
    <source>
        <dbReference type="Proteomes" id="UP001165064"/>
    </source>
</evidence>